<accession>A0AAD9VDR7</accession>
<dbReference type="EMBL" id="JARQWQ010000008">
    <property type="protein sequence ID" value="KAK2570185.1"/>
    <property type="molecule type" value="Genomic_DNA"/>
</dbReference>
<dbReference type="Proteomes" id="UP001249851">
    <property type="component" value="Unassembled WGS sequence"/>
</dbReference>
<reference evidence="1" key="2">
    <citation type="journal article" date="2023" name="Science">
        <title>Genomic signatures of disease resistance in endangered staghorn corals.</title>
        <authorList>
            <person name="Vollmer S.V."/>
            <person name="Selwyn J.D."/>
            <person name="Despard B.A."/>
            <person name="Roesel C.L."/>
        </authorList>
    </citation>
    <scope>NUCLEOTIDE SEQUENCE</scope>
    <source>
        <strain evidence="1">K2</strain>
    </source>
</reference>
<name>A0AAD9VDR7_ACRCE</name>
<gene>
    <name evidence="1" type="ORF">P5673_004953</name>
</gene>
<protein>
    <submittedName>
        <fullName evidence="1">Uncharacterized protein</fullName>
    </submittedName>
</protein>
<reference evidence="1" key="1">
    <citation type="journal article" date="2023" name="G3 (Bethesda)">
        <title>Whole genome assembly and annotation of the endangered Caribbean coral Acropora cervicornis.</title>
        <authorList>
            <person name="Selwyn J.D."/>
            <person name="Vollmer S.V."/>
        </authorList>
    </citation>
    <scope>NUCLEOTIDE SEQUENCE</scope>
    <source>
        <strain evidence="1">K2</strain>
    </source>
</reference>
<comment type="caution">
    <text evidence="1">The sequence shown here is derived from an EMBL/GenBank/DDBJ whole genome shotgun (WGS) entry which is preliminary data.</text>
</comment>
<proteinExistence type="predicted"/>
<evidence type="ECO:0000313" key="1">
    <source>
        <dbReference type="EMBL" id="KAK2570185.1"/>
    </source>
</evidence>
<evidence type="ECO:0000313" key="2">
    <source>
        <dbReference type="Proteomes" id="UP001249851"/>
    </source>
</evidence>
<organism evidence="1 2">
    <name type="scientific">Acropora cervicornis</name>
    <name type="common">Staghorn coral</name>
    <dbReference type="NCBI Taxonomy" id="6130"/>
    <lineage>
        <taxon>Eukaryota</taxon>
        <taxon>Metazoa</taxon>
        <taxon>Cnidaria</taxon>
        <taxon>Anthozoa</taxon>
        <taxon>Hexacorallia</taxon>
        <taxon>Scleractinia</taxon>
        <taxon>Astrocoeniina</taxon>
        <taxon>Acroporidae</taxon>
        <taxon>Acropora</taxon>
    </lineage>
</organism>
<dbReference type="AlphaFoldDB" id="A0AAD9VDR7"/>
<sequence>MDKSQAKSDGWCLNFMRGHLALSTGIIFTHPGAKLRNVSITTEKSKSTASLGSSVKRQMSKSLPFQPAPLTVEPNDVYHQEEAVFSAVNFNEWRAKVREEVFFADADQMEDEIRVKVPCVEEEEERAPEIKPNPEAPQTTEKLLHKWIVEEVQQKIQQKYSEDITKKFEGEISGFFSSNEYMYLGGIGKQNPMGY</sequence>
<keyword evidence="2" id="KW-1185">Reference proteome</keyword>